<dbReference type="CTD" id="116541"/>
<accession>A0A6I9WXC7</accession>
<keyword evidence="4" id="KW-0496">Mitochondrion</keyword>
<keyword evidence="3 9" id="KW-0689">Ribosomal protein</keyword>
<evidence type="ECO:0000256" key="6">
    <source>
        <dbReference type="ARBA" id="ARBA00033752"/>
    </source>
</evidence>
<dbReference type="RefSeq" id="XP_011644661.1">
    <property type="nucleotide sequence ID" value="XM_011646359.1"/>
</dbReference>
<dbReference type="InterPro" id="IPR013870">
    <property type="entry name" value="Ribosomal_mL54"/>
</dbReference>
<dbReference type="KEGG" id="pbar:105431878"/>
<keyword evidence="8" id="KW-1185">Reference proteome</keyword>
<dbReference type="GO" id="GO:0005762">
    <property type="term" value="C:mitochondrial large ribosomal subunit"/>
    <property type="evidence" value="ECO:0007669"/>
    <property type="project" value="TreeGrafter"/>
</dbReference>
<evidence type="ECO:0000256" key="5">
    <source>
        <dbReference type="ARBA" id="ARBA00023274"/>
    </source>
</evidence>
<dbReference type="Proteomes" id="UP000504615">
    <property type="component" value="Unplaced"/>
</dbReference>
<gene>
    <name evidence="9" type="primary">LOC105431878</name>
</gene>
<protein>
    <recommendedName>
        <fullName evidence="7">Large ribosomal subunit protein mL54</fullName>
    </recommendedName>
</protein>
<dbReference type="PANTHER" id="PTHR28595:SF1">
    <property type="entry name" value="LARGE RIBOSOMAL SUBUNIT PROTEIN ML54"/>
    <property type="match status" value="1"/>
</dbReference>
<dbReference type="PANTHER" id="PTHR28595">
    <property type="entry name" value="39S RIBOSOMAL PROTEIN L54, MITOCHONDRIAL"/>
    <property type="match status" value="1"/>
</dbReference>
<name>A0A6I9WXC7_9HYME</name>
<reference evidence="9" key="1">
    <citation type="submission" date="2025-08" db="UniProtKB">
        <authorList>
            <consortium name="RefSeq"/>
        </authorList>
    </citation>
    <scope>IDENTIFICATION</scope>
</reference>
<dbReference type="GeneID" id="105431878"/>
<evidence type="ECO:0000256" key="1">
    <source>
        <dbReference type="ARBA" id="ARBA00004173"/>
    </source>
</evidence>
<comment type="similarity">
    <text evidence="6">Belongs to the mitochondrion-specific ribosomal protein mL54 family.</text>
</comment>
<proteinExistence type="inferred from homology"/>
<dbReference type="OrthoDB" id="10252718at2759"/>
<dbReference type="AlphaFoldDB" id="A0A6I9WXC7"/>
<keyword evidence="5" id="KW-0687">Ribonucleoprotein</keyword>
<evidence type="ECO:0000313" key="8">
    <source>
        <dbReference type="Proteomes" id="UP000504615"/>
    </source>
</evidence>
<comment type="subcellular location">
    <subcellularLocation>
        <location evidence="1">Mitochondrion</location>
    </subcellularLocation>
</comment>
<evidence type="ECO:0000256" key="2">
    <source>
        <dbReference type="ARBA" id="ARBA00022946"/>
    </source>
</evidence>
<evidence type="ECO:0000313" key="9">
    <source>
        <dbReference type="RefSeq" id="XP_011644661.1"/>
    </source>
</evidence>
<evidence type="ECO:0000256" key="3">
    <source>
        <dbReference type="ARBA" id="ARBA00022980"/>
    </source>
</evidence>
<dbReference type="Pfam" id="PF08561">
    <property type="entry name" value="Ribosomal_L37"/>
    <property type="match status" value="1"/>
</dbReference>
<organism evidence="8 9">
    <name type="scientific">Pogonomyrmex barbatus</name>
    <name type="common">red harvester ant</name>
    <dbReference type="NCBI Taxonomy" id="144034"/>
    <lineage>
        <taxon>Eukaryota</taxon>
        <taxon>Metazoa</taxon>
        <taxon>Ecdysozoa</taxon>
        <taxon>Arthropoda</taxon>
        <taxon>Hexapoda</taxon>
        <taxon>Insecta</taxon>
        <taxon>Pterygota</taxon>
        <taxon>Neoptera</taxon>
        <taxon>Endopterygota</taxon>
        <taxon>Hymenoptera</taxon>
        <taxon>Apocrita</taxon>
        <taxon>Aculeata</taxon>
        <taxon>Formicoidea</taxon>
        <taxon>Formicidae</taxon>
        <taxon>Myrmicinae</taxon>
        <taxon>Pogonomyrmex</taxon>
    </lineage>
</organism>
<sequence length="137" mass="16086">MLHMMNLFGFCRLTRVSINSIIPIQYTIQTKNYAVTRPGAKKLGVKKMSVTVEKKLLPVETDVNRLLTHVCGTNIYKKGEEDIKLKSDSEYPSWLWNIRTGAPPPLEEMDPNTKQYWRRLRLLGIRKYKKERSTRKF</sequence>
<dbReference type="GO" id="GO:0003735">
    <property type="term" value="F:structural constituent of ribosome"/>
    <property type="evidence" value="ECO:0007669"/>
    <property type="project" value="TreeGrafter"/>
</dbReference>
<evidence type="ECO:0000256" key="7">
    <source>
        <dbReference type="ARBA" id="ARBA00035179"/>
    </source>
</evidence>
<keyword evidence="2" id="KW-0809">Transit peptide</keyword>
<evidence type="ECO:0000256" key="4">
    <source>
        <dbReference type="ARBA" id="ARBA00023128"/>
    </source>
</evidence>